<evidence type="ECO:0000259" key="3">
    <source>
        <dbReference type="Pfam" id="PF07715"/>
    </source>
</evidence>
<keyword evidence="5" id="KW-1185">Reference proteome</keyword>
<organism evidence="4 5">
    <name type="scientific">Draconibacterium aestuarii</name>
    <dbReference type="NCBI Taxonomy" id="2998507"/>
    <lineage>
        <taxon>Bacteria</taxon>
        <taxon>Pseudomonadati</taxon>
        <taxon>Bacteroidota</taxon>
        <taxon>Bacteroidia</taxon>
        <taxon>Marinilabiliales</taxon>
        <taxon>Prolixibacteraceae</taxon>
        <taxon>Draconibacterium</taxon>
    </lineage>
</organism>
<accession>A0A9X3F3C4</accession>
<dbReference type="AlphaFoldDB" id="A0A9X3F3C4"/>
<gene>
    <name evidence="4" type="ORF">OU798_04930</name>
</gene>
<dbReference type="EMBL" id="JAPOHD010000009">
    <property type="protein sequence ID" value="MCY1719673.1"/>
    <property type="molecule type" value="Genomic_DNA"/>
</dbReference>
<name>A0A9X3F3C4_9BACT</name>
<feature type="domain" description="TonB-dependent receptor plug" evidence="3">
    <location>
        <begin position="146"/>
        <end position="211"/>
    </location>
</feature>
<keyword evidence="1" id="KW-1134">Transmembrane beta strand</keyword>
<keyword evidence="2" id="KW-0732">Signal</keyword>
<comment type="subcellular location">
    <subcellularLocation>
        <location evidence="1">Cell outer membrane</location>
        <topology evidence="1">Multi-pass membrane protein</topology>
    </subcellularLocation>
</comment>
<dbReference type="Gene3D" id="2.60.40.1120">
    <property type="entry name" value="Carboxypeptidase-like, regulatory domain"/>
    <property type="match status" value="1"/>
</dbReference>
<keyword evidence="1" id="KW-0812">Transmembrane</keyword>
<evidence type="ECO:0000313" key="5">
    <source>
        <dbReference type="Proteomes" id="UP001145087"/>
    </source>
</evidence>
<dbReference type="InterPro" id="IPR008969">
    <property type="entry name" value="CarboxyPept-like_regulatory"/>
</dbReference>
<comment type="similarity">
    <text evidence="1">Belongs to the TonB-dependent receptor family.</text>
</comment>
<dbReference type="PROSITE" id="PS52016">
    <property type="entry name" value="TONB_DEPENDENT_REC_3"/>
    <property type="match status" value="1"/>
</dbReference>
<dbReference type="Proteomes" id="UP001145087">
    <property type="component" value="Unassembled WGS sequence"/>
</dbReference>
<keyword evidence="4" id="KW-0675">Receptor</keyword>
<keyword evidence="1" id="KW-0998">Cell outer membrane</keyword>
<dbReference type="InterPro" id="IPR012910">
    <property type="entry name" value="Plug_dom"/>
</dbReference>
<feature type="chain" id="PRO_5040950144" evidence="2">
    <location>
        <begin position="21"/>
        <end position="221"/>
    </location>
</feature>
<protein>
    <submittedName>
        <fullName evidence="4">TonB-dependent receptor plug domain-containing protein</fullName>
    </submittedName>
</protein>
<proteinExistence type="inferred from homology"/>
<dbReference type="SUPFAM" id="SSF56935">
    <property type="entry name" value="Porins"/>
    <property type="match status" value="1"/>
</dbReference>
<reference evidence="4" key="1">
    <citation type="submission" date="2022-11" db="EMBL/GenBank/DDBJ databases">
        <title>Marilongibacter aestuarii gen. nov., sp. nov., isolated from tidal flat sediment.</title>
        <authorList>
            <person name="Jiayan W."/>
        </authorList>
    </citation>
    <scope>NUCLEOTIDE SEQUENCE</scope>
    <source>
        <strain evidence="4">Z1-6</strain>
    </source>
</reference>
<evidence type="ECO:0000313" key="4">
    <source>
        <dbReference type="EMBL" id="MCY1719673.1"/>
    </source>
</evidence>
<dbReference type="InterPro" id="IPR037066">
    <property type="entry name" value="Plug_dom_sf"/>
</dbReference>
<sequence>MKRIIISCFLLFLSVGIAKAQTHVVYGIVNTFDSIPLIGVEVFVKGTKQTLLTDSLGRFSAICKDNDKLKIRAKGFVSQNVKITKDLQLAVVNLKMQSGQKGREYAIGYGYMSEKDRSTAIANLKSGDTNFNRFSNMYDLLQSMGAEVENGEVILRGPTSFQGSSAALIVVDDVIVESSYLNGINPIEVKSIDIIKDGSAAVYGSRGANGVVLIKLRTENK</sequence>
<evidence type="ECO:0000256" key="1">
    <source>
        <dbReference type="PROSITE-ProRule" id="PRU01360"/>
    </source>
</evidence>
<dbReference type="Pfam" id="PF07715">
    <property type="entry name" value="Plug"/>
    <property type="match status" value="1"/>
</dbReference>
<dbReference type="Gene3D" id="2.170.130.10">
    <property type="entry name" value="TonB-dependent receptor, plug domain"/>
    <property type="match status" value="1"/>
</dbReference>
<dbReference type="SUPFAM" id="SSF49464">
    <property type="entry name" value="Carboxypeptidase regulatory domain-like"/>
    <property type="match status" value="1"/>
</dbReference>
<comment type="caution">
    <text evidence="4">The sequence shown here is derived from an EMBL/GenBank/DDBJ whole genome shotgun (WGS) entry which is preliminary data.</text>
</comment>
<dbReference type="InterPro" id="IPR039426">
    <property type="entry name" value="TonB-dep_rcpt-like"/>
</dbReference>
<keyword evidence="1" id="KW-0472">Membrane</keyword>
<dbReference type="RefSeq" id="WP_343332010.1">
    <property type="nucleotide sequence ID" value="NZ_JAPOHD010000009.1"/>
</dbReference>
<dbReference type="GO" id="GO:0009279">
    <property type="term" value="C:cell outer membrane"/>
    <property type="evidence" value="ECO:0007669"/>
    <property type="project" value="UniProtKB-SubCell"/>
</dbReference>
<feature type="signal peptide" evidence="2">
    <location>
        <begin position="1"/>
        <end position="20"/>
    </location>
</feature>
<evidence type="ECO:0000256" key="2">
    <source>
        <dbReference type="SAM" id="SignalP"/>
    </source>
</evidence>
<keyword evidence="1" id="KW-0813">Transport</keyword>